<gene>
    <name evidence="1" type="ORF">SPSIL_015090</name>
</gene>
<reference evidence="1" key="1">
    <citation type="submission" date="2024-05" db="EMBL/GenBank/DDBJ databases">
        <title>Isolation and characterization of Sporomusa carbonis sp. nov., a carboxydotrophic hydrogenogen in the genus of Sporomusa isolated from a charcoal burning pile.</title>
        <authorList>
            <person name="Boeer T."/>
            <person name="Rosenbaum F."/>
            <person name="Eysell L."/>
            <person name="Mueller V."/>
            <person name="Daniel R."/>
            <person name="Poehlein A."/>
        </authorList>
    </citation>
    <scope>NUCLEOTIDE SEQUENCE [LARGE SCALE GENOMIC DNA]</scope>
    <source>
        <strain evidence="1">DSM 10669</strain>
    </source>
</reference>
<evidence type="ECO:0000313" key="2">
    <source>
        <dbReference type="Proteomes" id="UP000216752"/>
    </source>
</evidence>
<dbReference type="Proteomes" id="UP000216752">
    <property type="component" value="Chromosome"/>
</dbReference>
<dbReference type="EMBL" id="CP155573">
    <property type="protein sequence ID" value="XFO65399.1"/>
    <property type="molecule type" value="Genomic_DNA"/>
</dbReference>
<evidence type="ECO:0000313" key="1">
    <source>
        <dbReference type="EMBL" id="XFO65399.1"/>
    </source>
</evidence>
<organism evidence="1 2">
    <name type="scientific">Sporomusa silvacetica DSM 10669</name>
    <dbReference type="NCBI Taxonomy" id="1123289"/>
    <lineage>
        <taxon>Bacteria</taxon>
        <taxon>Bacillati</taxon>
        <taxon>Bacillota</taxon>
        <taxon>Negativicutes</taxon>
        <taxon>Selenomonadales</taxon>
        <taxon>Sporomusaceae</taxon>
        <taxon>Sporomusa</taxon>
    </lineage>
</organism>
<accession>A0ABZ3IJ10</accession>
<keyword evidence="2" id="KW-1185">Reference proteome</keyword>
<name>A0ABZ3IJ10_9FIRM</name>
<proteinExistence type="predicted"/>
<protein>
    <submittedName>
        <fullName evidence="1">Uncharacterized protein</fullName>
    </submittedName>
</protein>
<sequence>MYIPKECYKDFGSDLDGCSTQENEGCARCSYRKRREQEVTHAQGLNQEANTQ</sequence>